<feature type="domain" description="N-acetyltransferase" evidence="3">
    <location>
        <begin position="2"/>
        <end position="145"/>
    </location>
</feature>
<dbReference type="Proteomes" id="UP000032809">
    <property type="component" value="Chromosome I"/>
</dbReference>
<dbReference type="CDD" id="cd04301">
    <property type="entry name" value="NAT_SF"/>
    <property type="match status" value="1"/>
</dbReference>
<evidence type="ECO:0000256" key="1">
    <source>
        <dbReference type="ARBA" id="ARBA00022679"/>
    </source>
</evidence>
<dbReference type="EMBL" id="LN824141">
    <property type="protein sequence ID" value="CEP78579.1"/>
    <property type="molecule type" value="Genomic_DNA"/>
</dbReference>
<keyword evidence="2" id="KW-0012">Acyltransferase</keyword>
<dbReference type="Pfam" id="PF00583">
    <property type="entry name" value="Acetyltransf_1"/>
    <property type="match status" value="1"/>
</dbReference>
<dbReference type="InterPro" id="IPR050680">
    <property type="entry name" value="YpeA/RimI_acetyltransf"/>
</dbReference>
<gene>
    <name evidence="4" type="ORF">DTL3_1282</name>
</gene>
<dbReference type="PANTHER" id="PTHR43420:SF47">
    <property type="entry name" value="N-ACETYLTRANSFERASE DOMAIN-CONTAINING PROTEIN"/>
    <property type="match status" value="1"/>
</dbReference>
<dbReference type="InterPro" id="IPR016181">
    <property type="entry name" value="Acyl_CoA_acyltransferase"/>
</dbReference>
<dbReference type="PROSITE" id="PS51186">
    <property type="entry name" value="GNAT"/>
    <property type="match status" value="1"/>
</dbReference>
<dbReference type="RefSeq" id="WP_045087998.1">
    <property type="nucleotide sequence ID" value="NZ_LN824141.1"/>
</dbReference>
<accession>A0A0C7P3X1</accession>
<evidence type="ECO:0000256" key="2">
    <source>
        <dbReference type="ARBA" id="ARBA00023315"/>
    </source>
</evidence>
<dbReference type="AlphaFoldDB" id="A0A0C7P3X1"/>
<dbReference type="PANTHER" id="PTHR43420">
    <property type="entry name" value="ACETYLTRANSFERASE"/>
    <property type="match status" value="1"/>
</dbReference>
<dbReference type="Gene3D" id="3.40.630.30">
    <property type="match status" value="1"/>
</dbReference>
<keyword evidence="1 4" id="KW-0808">Transferase</keyword>
<dbReference type="STRING" id="1006576.DTL3_1282"/>
<reference evidence="5" key="1">
    <citation type="submission" date="2014-11" db="EMBL/GenBank/DDBJ databases">
        <authorList>
            <person name="Wibberg D."/>
        </authorList>
    </citation>
    <scope>NUCLEOTIDE SEQUENCE [LARGE SCALE GENOMIC DNA]</scope>
    <source>
        <strain evidence="5">L3</strain>
    </source>
</reference>
<dbReference type="SUPFAM" id="SSF55729">
    <property type="entry name" value="Acyl-CoA N-acyltransferases (Nat)"/>
    <property type="match status" value="1"/>
</dbReference>
<sequence length="284" mass="33371">MYEFKPLNEVSISILVNLVNEVFKDYVVPVRWTYDSFTMDIKENSISLGDSFLVFSDEKPVGFCVISIRNRIGRIDSIGVLEEFRGKGLASQMLFRVVENLKWKDIDTIILEVVELDKRSVRFYEKHGFRLKRNLYSYLKRKNQRAQNSFSFIYESTTSDNIYDLAQVAKLKFKRDPNWQRDPMTLKLSDNRYIYEVILNEEGNRIGYIVWGLNEDNVFIVDIAPIDDSSNFFDIVRDATSKLFQIKDEIIVISVPEDDPLNSALIDNKYIPFIKQLEMERKLH</sequence>
<evidence type="ECO:0000313" key="5">
    <source>
        <dbReference type="Proteomes" id="UP000032809"/>
    </source>
</evidence>
<proteinExistence type="predicted"/>
<keyword evidence="5" id="KW-1185">Reference proteome</keyword>
<protein>
    <submittedName>
        <fullName evidence="4">GCN5-like N-acetyltransferase</fullName>
    </submittedName>
</protein>
<organism evidence="4 5">
    <name type="scientific">Defluviitoga tunisiensis</name>
    <dbReference type="NCBI Taxonomy" id="1006576"/>
    <lineage>
        <taxon>Bacteria</taxon>
        <taxon>Thermotogati</taxon>
        <taxon>Thermotogota</taxon>
        <taxon>Thermotogae</taxon>
        <taxon>Petrotogales</taxon>
        <taxon>Petrotogaceae</taxon>
        <taxon>Defluviitoga</taxon>
    </lineage>
</organism>
<dbReference type="InterPro" id="IPR000182">
    <property type="entry name" value="GNAT_dom"/>
</dbReference>
<dbReference type="HOGENOM" id="CLU_997250_0_0_0"/>
<dbReference type="GO" id="GO:0016747">
    <property type="term" value="F:acyltransferase activity, transferring groups other than amino-acyl groups"/>
    <property type="evidence" value="ECO:0007669"/>
    <property type="project" value="InterPro"/>
</dbReference>
<evidence type="ECO:0000259" key="3">
    <source>
        <dbReference type="PROSITE" id="PS51186"/>
    </source>
</evidence>
<dbReference type="KEGG" id="dtn:DTL3_1282"/>
<evidence type="ECO:0000313" key="4">
    <source>
        <dbReference type="EMBL" id="CEP78579.1"/>
    </source>
</evidence>
<dbReference type="OrthoDB" id="36819at2"/>
<name>A0A0C7P3X1_DEFTU</name>